<dbReference type="Proteomes" id="UP001611494">
    <property type="component" value="Unassembled WGS sequence"/>
</dbReference>
<dbReference type="EMBL" id="JBIRYL010000001">
    <property type="protein sequence ID" value="MFI2228934.1"/>
    <property type="molecule type" value="Genomic_DNA"/>
</dbReference>
<comment type="caution">
    <text evidence="2">The sequence shown here is derived from an EMBL/GenBank/DDBJ whole genome shotgun (WGS) entry which is preliminary data.</text>
</comment>
<evidence type="ECO:0000313" key="2">
    <source>
        <dbReference type="EMBL" id="MFI2228934.1"/>
    </source>
</evidence>
<reference evidence="2 3" key="1">
    <citation type="submission" date="2024-10" db="EMBL/GenBank/DDBJ databases">
        <title>The Natural Products Discovery Center: Release of the First 8490 Sequenced Strains for Exploring Actinobacteria Biosynthetic Diversity.</title>
        <authorList>
            <person name="Kalkreuter E."/>
            <person name="Kautsar S.A."/>
            <person name="Yang D."/>
            <person name="Bader C.D."/>
            <person name="Teijaro C.N."/>
            <person name="Fluegel L."/>
            <person name="Davis C.M."/>
            <person name="Simpson J.R."/>
            <person name="Lauterbach L."/>
            <person name="Steele A.D."/>
            <person name="Gui C."/>
            <person name="Meng S."/>
            <person name="Li G."/>
            <person name="Viehrig K."/>
            <person name="Ye F."/>
            <person name="Su P."/>
            <person name="Kiefer A.F."/>
            <person name="Nichols A."/>
            <person name="Cepeda A.J."/>
            <person name="Yan W."/>
            <person name="Fan B."/>
            <person name="Jiang Y."/>
            <person name="Adhikari A."/>
            <person name="Zheng C.-J."/>
            <person name="Schuster L."/>
            <person name="Cowan T.M."/>
            <person name="Smanski M.J."/>
            <person name="Chevrette M.G."/>
            <person name="De Carvalho L.P.S."/>
            <person name="Shen B."/>
        </authorList>
    </citation>
    <scope>NUCLEOTIDE SEQUENCE [LARGE SCALE GENOMIC DNA]</scope>
    <source>
        <strain evidence="2 3">NPDC019377</strain>
    </source>
</reference>
<name>A0ABW7VS10_9NOCA</name>
<evidence type="ECO:0000256" key="1">
    <source>
        <dbReference type="SAM" id="MobiDB-lite"/>
    </source>
</evidence>
<evidence type="ECO:0000313" key="3">
    <source>
        <dbReference type="Proteomes" id="UP001611494"/>
    </source>
</evidence>
<protein>
    <submittedName>
        <fullName evidence="2">Uncharacterized protein</fullName>
    </submittedName>
</protein>
<accession>A0ABW7VS10</accession>
<keyword evidence="3" id="KW-1185">Reference proteome</keyword>
<feature type="region of interest" description="Disordered" evidence="1">
    <location>
        <begin position="1"/>
        <end position="31"/>
    </location>
</feature>
<sequence>MPSFFRRRAHQDEPASAPPPPAESSVPPQDPTLAHAWFCERLPLLRAEADRYGWRPELEAQVRAVRDGRPATEALAALLLENSGTVRGSGELPLRDVWDSRPIGQRFHCPRALCPPRGRDRDAREPWCHLDDRPLQATTYRLDP</sequence>
<gene>
    <name evidence="2" type="ORF">ACH49Z_03685</name>
</gene>
<organism evidence="2 3">
    <name type="scientific">Nocardia testacea</name>
    <dbReference type="NCBI Taxonomy" id="248551"/>
    <lineage>
        <taxon>Bacteria</taxon>
        <taxon>Bacillati</taxon>
        <taxon>Actinomycetota</taxon>
        <taxon>Actinomycetes</taxon>
        <taxon>Mycobacteriales</taxon>
        <taxon>Nocardiaceae</taxon>
        <taxon>Nocardia</taxon>
    </lineage>
</organism>
<proteinExistence type="predicted"/>
<dbReference type="RefSeq" id="WP_397059476.1">
    <property type="nucleotide sequence ID" value="NZ_JBIRYL010000001.1"/>
</dbReference>